<keyword evidence="9" id="KW-1185">Reference proteome</keyword>
<dbReference type="AlphaFoldDB" id="A0A5Q2F8P7"/>
<organism evidence="8 9">
    <name type="scientific">Raineyella fluvialis</name>
    <dbReference type="NCBI Taxonomy" id="2662261"/>
    <lineage>
        <taxon>Bacteria</taxon>
        <taxon>Bacillati</taxon>
        <taxon>Actinomycetota</taxon>
        <taxon>Actinomycetes</taxon>
        <taxon>Propionibacteriales</taxon>
        <taxon>Propionibacteriaceae</taxon>
        <taxon>Raineyella</taxon>
    </lineage>
</organism>
<keyword evidence="5 6" id="KW-0472">Membrane</keyword>
<keyword evidence="3 6" id="KW-0812">Transmembrane</keyword>
<dbReference type="Proteomes" id="UP000386847">
    <property type="component" value="Chromosome"/>
</dbReference>
<dbReference type="EMBL" id="CP045725">
    <property type="protein sequence ID" value="QGF23330.1"/>
    <property type="molecule type" value="Genomic_DNA"/>
</dbReference>
<protein>
    <recommendedName>
        <fullName evidence="7">Type II secretion system protein GspF domain-containing protein</fullName>
    </recommendedName>
</protein>
<evidence type="ECO:0000256" key="3">
    <source>
        <dbReference type="ARBA" id="ARBA00022692"/>
    </source>
</evidence>
<evidence type="ECO:0000256" key="2">
    <source>
        <dbReference type="ARBA" id="ARBA00022475"/>
    </source>
</evidence>
<evidence type="ECO:0000256" key="1">
    <source>
        <dbReference type="ARBA" id="ARBA00004651"/>
    </source>
</evidence>
<dbReference type="GO" id="GO:0005886">
    <property type="term" value="C:plasma membrane"/>
    <property type="evidence" value="ECO:0007669"/>
    <property type="project" value="UniProtKB-SubCell"/>
</dbReference>
<feature type="domain" description="Type II secretion system protein GspF" evidence="7">
    <location>
        <begin position="177"/>
        <end position="294"/>
    </location>
</feature>
<feature type="transmembrane region" description="Helical" evidence="6">
    <location>
        <begin position="119"/>
        <end position="144"/>
    </location>
</feature>
<evidence type="ECO:0000313" key="8">
    <source>
        <dbReference type="EMBL" id="QGF23330.1"/>
    </source>
</evidence>
<dbReference type="PANTHER" id="PTHR35007">
    <property type="entry name" value="INTEGRAL MEMBRANE PROTEIN-RELATED"/>
    <property type="match status" value="1"/>
</dbReference>
<comment type="subcellular location">
    <subcellularLocation>
        <location evidence="1">Cell membrane</location>
        <topology evidence="1">Multi-pass membrane protein</topology>
    </subcellularLocation>
</comment>
<feature type="transmembrane region" description="Helical" evidence="6">
    <location>
        <begin position="276"/>
        <end position="297"/>
    </location>
</feature>
<evidence type="ECO:0000256" key="4">
    <source>
        <dbReference type="ARBA" id="ARBA00022989"/>
    </source>
</evidence>
<sequence length="306" mass="32235">MMAPAWILLVALLGAIAGLGCVALALGSRPPVPPLKRGLALLDTSPTLAADQGPDPSSTMASRADRVGRWLAAHPPVPLTAGQRRALDARGVAVAEFMTEKAAYAAIGALTPGVMAGCIGFLAGWGVWVPVGVALAGAVLGWFLPDLTLHRRAPADRVDMAEALFTFFDLVTLERLANRSATQSLTAAADASEAPLFVQIRAALERARLEQRPPYGQLRALATRLDLPELADIADVMQLEESGASLTGALRARVREIRDAHLTAQKIAATKVSEQMTVFMVIPSMVFALVFLVPPLLRLTGDGGTP</sequence>
<evidence type="ECO:0000256" key="6">
    <source>
        <dbReference type="SAM" id="Phobius"/>
    </source>
</evidence>
<evidence type="ECO:0000259" key="7">
    <source>
        <dbReference type="Pfam" id="PF00482"/>
    </source>
</evidence>
<proteinExistence type="predicted"/>
<keyword evidence="2" id="KW-1003">Cell membrane</keyword>
<dbReference type="Pfam" id="PF00482">
    <property type="entry name" value="T2SSF"/>
    <property type="match status" value="1"/>
</dbReference>
<name>A0A5Q2F8P7_9ACTN</name>
<dbReference type="PANTHER" id="PTHR35007:SF1">
    <property type="entry name" value="PILUS ASSEMBLY PROTEIN"/>
    <property type="match status" value="1"/>
</dbReference>
<evidence type="ECO:0000256" key="5">
    <source>
        <dbReference type="ARBA" id="ARBA00023136"/>
    </source>
</evidence>
<dbReference type="KEGG" id="rain:Rai3103_06255"/>
<evidence type="ECO:0000313" key="9">
    <source>
        <dbReference type="Proteomes" id="UP000386847"/>
    </source>
</evidence>
<keyword evidence="4 6" id="KW-1133">Transmembrane helix</keyword>
<dbReference type="RefSeq" id="WP_153571861.1">
    <property type="nucleotide sequence ID" value="NZ_CP045725.1"/>
</dbReference>
<gene>
    <name evidence="8" type="ORF">Rai3103_06255</name>
</gene>
<reference evidence="8 9" key="1">
    <citation type="submission" date="2019-10" db="EMBL/GenBank/DDBJ databases">
        <title>Genomic analysis of Raineyella sp. CBA3103.</title>
        <authorList>
            <person name="Roh S.W."/>
        </authorList>
    </citation>
    <scope>NUCLEOTIDE SEQUENCE [LARGE SCALE GENOMIC DNA]</scope>
    <source>
        <strain evidence="8 9">CBA3103</strain>
    </source>
</reference>
<accession>A0A5Q2F8P7</accession>
<dbReference type="InterPro" id="IPR018076">
    <property type="entry name" value="T2SS_GspF_dom"/>
</dbReference>